<evidence type="ECO:0000313" key="3">
    <source>
        <dbReference type="EMBL" id="QWY77385.1"/>
    </source>
</evidence>
<protein>
    <submittedName>
        <fullName evidence="2">Uncharacterized protein</fullName>
    </submittedName>
</protein>
<dbReference type="RefSeq" id="WP_197456570.1">
    <property type="nucleotide sequence ID" value="NZ_CP053675.1"/>
</dbReference>
<dbReference type="EMBL" id="LRRD01000133">
    <property type="protein sequence ID" value="KXW57079.1"/>
    <property type="molecule type" value="Genomic_DNA"/>
</dbReference>
<feature type="compositionally biased region" description="Basic and acidic residues" evidence="1">
    <location>
        <begin position="100"/>
        <end position="109"/>
    </location>
</feature>
<dbReference type="GeneID" id="301710480"/>
<proteinExistence type="predicted"/>
<evidence type="ECO:0000313" key="4">
    <source>
        <dbReference type="EMBL" id="QWY78653.1"/>
    </source>
</evidence>
<name>A0A898C788_9PROT</name>
<evidence type="ECO:0000256" key="1">
    <source>
        <dbReference type="SAM" id="MobiDB-lite"/>
    </source>
</evidence>
<dbReference type="EMBL" id="CP071137">
    <property type="protein sequence ID" value="QWY77385.1"/>
    <property type="molecule type" value="Genomic_DNA"/>
</dbReference>
<feature type="region of interest" description="Disordered" evidence="1">
    <location>
        <begin position="88"/>
        <end position="109"/>
    </location>
</feature>
<evidence type="ECO:0000313" key="5">
    <source>
        <dbReference type="Proteomes" id="UP000075653"/>
    </source>
</evidence>
<accession>A0A149VV31</accession>
<reference evidence="3" key="2">
    <citation type="submission" date="2021-02" db="EMBL/GenBank/DDBJ databases">
        <title>Comparative genomics of Ferrovum myxofaciens strains, predominant extremophile bacteria forming large biofilm stalactites in acid mine ecosystems.</title>
        <authorList>
            <person name="Burkartova K."/>
            <person name="Ridl J."/>
            <person name="Pajer P."/>
            <person name="Falteisek L."/>
        </authorList>
    </citation>
    <scope>NUCLEOTIDE SEQUENCE</scope>
    <source>
        <strain evidence="3">MI1III</strain>
    </source>
</reference>
<reference evidence="2 5" key="1">
    <citation type="submission" date="2016-01" db="EMBL/GenBank/DDBJ databases">
        <title>Genome sequence of the acidophilic iron oxidising Ferrovum strain Z-31.</title>
        <authorList>
            <person name="Poehlein A."/>
            <person name="Ullrich S.R."/>
            <person name="Schloemann M."/>
            <person name="Muehling M."/>
            <person name="Daniel R."/>
        </authorList>
    </citation>
    <scope>NUCLEOTIDE SEQUENCE [LARGE SCALE GENOMIC DNA]</scope>
    <source>
        <strain evidence="2 5">Z-31</strain>
    </source>
</reference>
<accession>A0A898C788</accession>
<dbReference type="PATRIC" id="fig|1789004.3.peg.2545"/>
<gene>
    <name evidence="2" type="ORF">FEMY_24010</name>
    <name evidence="4" type="ORF">JZL65_06215</name>
    <name evidence="3" type="ORF">JZL65_13135</name>
</gene>
<dbReference type="EMBL" id="CP071137">
    <property type="protein sequence ID" value="QWY78653.1"/>
    <property type="molecule type" value="Genomic_DNA"/>
</dbReference>
<organism evidence="2 5">
    <name type="scientific">Ferrovum myxofaciens</name>
    <dbReference type="NCBI Taxonomy" id="416213"/>
    <lineage>
        <taxon>Bacteria</taxon>
        <taxon>Pseudomonadati</taxon>
        <taxon>Pseudomonadota</taxon>
        <taxon>Betaproteobacteria</taxon>
        <taxon>Ferrovales</taxon>
        <taxon>Ferrovaceae</taxon>
        <taxon>Ferrovum</taxon>
    </lineage>
</organism>
<dbReference type="AlphaFoldDB" id="A0A898C788"/>
<dbReference type="Proteomes" id="UP000075653">
    <property type="component" value="Unassembled WGS sequence"/>
</dbReference>
<sequence length="109" mass="12313">MKKDVTTAAERQAAYRKRRCEAGENGERRINLWVSTGASLAVQRLASRYCVTKRELVERLVVAEEKKILSGISSDELDVYLEAGERPLRSNGQKARGKNMKKEENIESS</sequence>
<evidence type="ECO:0000313" key="2">
    <source>
        <dbReference type="EMBL" id="KXW57079.1"/>
    </source>
</evidence>
<dbReference type="Proteomes" id="UP000683551">
    <property type="component" value="Chromosome"/>
</dbReference>
<keyword evidence="5" id="KW-1185">Reference proteome</keyword>